<evidence type="ECO:0000313" key="1">
    <source>
        <dbReference type="EMBL" id="KAH1083690.1"/>
    </source>
</evidence>
<dbReference type="OrthoDB" id="1751334at2759"/>
<protein>
    <recommendedName>
        <fullName evidence="3">Serine/threonine-protein phosphatase 7 long form-like protein</fullName>
    </recommendedName>
</protein>
<organism evidence="1 2">
    <name type="scientific">Gossypium stocksii</name>
    <dbReference type="NCBI Taxonomy" id="47602"/>
    <lineage>
        <taxon>Eukaryota</taxon>
        <taxon>Viridiplantae</taxon>
        <taxon>Streptophyta</taxon>
        <taxon>Embryophyta</taxon>
        <taxon>Tracheophyta</taxon>
        <taxon>Spermatophyta</taxon>
        <taxon>Magnoliopsida</taxon>
        <taxon>eudicotyledons</taxon>
        <taxon>Gunneridae</taxon>
        <taxon>Pentapetalae</taxon>
        <taxon>rosids</taxon>
        <taxon>malvids</taxon>
        <taxon>Malvales</taxon>
        <taxon>Malvaceae</taxon>
        <taxon>Malvoideae</taxon>
        <taxon>Gossypium</taxon>
    </lineage>
</organism>
<accession>A0A9D3VI50</accession>
<gene>
    <name evidence="1" type="ORF">J1N35_023451</name>
</gene>
<comment type="caution">
    <text evidence="1">The sequence shown here is derived from an EMBL/GenBank/DDBJ whole genome shotgun (WGS) entry which is preliminary data.</text>
</comment>
<evidence type="ECO:0008006" key="3">
    <source>
        <dbReference type="Google" id="ProtNLM"/>
    </source>
</evidence>
<evidence type="ECO:0000313" key="2">
    <source>
        <dbReference type="Proteomes" id="UP000828251"/>
    </source>
</evidence>
<proteinExistence type="predicted"/>
<dbReference type="Proteomes" id="UP000828251">
    <property type="component" value="Unassembled WGS sequence"/>
</dbReference>
<sequence>MLYRELCWTTKPDAIDIGRCLILLQSWALYQMSLLALVRHQACVFPLVNRQSTNPSIRRSYTVPIYHLMIEQHAREGISYSNIRDISFGYCIRNQKLRLLYPRLPTSFTTVVH</sequence>
<keyword evidence="2" id="KW-1185">Reference proteome</keyword>
<dbReference type="EMBL" id="JAIQCV010000007">
    <property type="protein sequence ID" value="KAH1083690.1"/>
    <property type="molecule type" value="Genomic_DNA"/>
</dbReference>
<name>A0A9D3VI50_9ROSI</name>
<reference evidence="1 2" key="1">
    <citation type="journal article" date="2021" name="Plant Biotechnol. J.">
        <title>Multi-omics assisted identification of the key and species-specific regulatory components of drought-tolerant mechanisms in Gossypium stocksii.</title>
        <authorList>
            <person name="Yu D."/>
            <person name="Ke L."/>
            <person name="Zhang D."/>
            <person name="Wu Y."/>
            <person name="Sun Y."/>
            <person name="Mei J."/>
            <person name="Sun J."/>
            <person name="Sun Y."/>
        </authorList>
    </citation>
    <scope>NUCLEOTIDE SEQUENCE [LARGE SCALE GENOMIC DNA]</scope>
    <source>
        <strain evidence="2">cv. E1</strain>
        <tissue evidence="1">Leaf</tissue>
    </source>
</reference>
<dbReference type="AlphaFoldDB" id="A0A9D3VI50"/>